<protein>
    <recommendedName>
        <fullName evidence="1">Bacterial repeat domain-containing protein</fullName>
    </recommendedName>
</protein>
<dbReference type="Pfam" id="PF25788">
    <property type="entry name" value="Ig_Rha78A_N"/>
    <property type="match status" value="1"/>
</dbReference>
<proteinExistence type="predicted"/>
<dbReference type="Proteomes" id="UP000034856">
    <property type="component" value="Unassembled WGS sequence"/>
</dbReference>
<accession>A0A0G1PV26</accession>
<dbReference type="PATRIC" id="fig|1618628.3.peg.608"/>
<dbReference type="EMBL" id="LCMM01000044">
    <property type="protein sequence ID" value="KKU36661.1"/>
    <property type="molecule type" value="Genomic_DNA"/>
</dbReference>
<organism evidence="2 3">
    <name type="scientific">Candidatus Azambacteria bacterium GW2011_GWF2_46_32</name>
    <dbReference type="NCBI Taxonomy" id="1618628"/>
    <lineage>
        <taxon>Bacteria</taxon>
        <taxon>Candidatus Azamiibacteriota</taxon>
    </lineage>
</organism>
<evidence type="ECO:0000313" key="3">
    <source>
        <dbReference type="Proteomes" id="UP000034856"/>
    </source>
</evidence>
<dbReference type="Pfam" id="PF18998">
    <property type="entry name" value="Flg_new_2"/>
    <property type="match status" value="2"/>
</dbReference>
<dbReference type="InterPro" id="IPR044060">
    <property type="entry name" value="Bacterial_rp_domain"/>
</dbReference>
<feature type="domain" description="Bacterial repeat" evidence="1">
    <location>
        <begin position="376"/>
        <end position="445"/>
    </location>
</feature>
<dbReference type="SUPFAM" id="SSF49299">
    <property type="entry name" value="PKD domain"/>
    <property type="match status" value="1"/>
</dbReference>
<name>A0A0G1PV26_9BACT</name>
<dbReference type="AlphaFoldDB" id="A0A0G1PV26"/>
<gene>
    <name evidence="2" type="ORF">UX51_C0044G0006</name>
</gene>
<reference evidence="2 3" key="1">
    <citation type="journal article" date="2015" name="Nature">
        <title>rRNA introns, odd ribosomes, and small enigmatic genomes across a large radiation of phyla.</title>
        <authorList>
            <person name="Brown C.T."/>
            <person name="Hug L.A."/>
            <person name="Thomas B.C."/>
            <person name="Sharon I."/>
            <person name="Castelle C.J."/>
            <person name="Singh A."/>
            <person name="Wilkins M.J."/>
            <person name="Williams K.H."/>
            <person name="Banfield J.F."/>
        </authorList>
    </citation>
    <scope>NUCLEOTIDE SEQUENCE [LARGE SCALE GENOMIC DNA]</scope>
</reference>
<feature type="domain" description="Bacterial repeat" evidence="1">
    <location>
        <begin position="454"/>
        <end position="530"/>
    </location>
</feature>
<comment type="caution">
    <text evidence="2">The sequence shown here is derived from an EMBL/GenBank/DDBJ whole genome shotgun (WGS) entry which is preliminary data.</text>
</comment>
<dbReference type="InterPro" id="IPR035986">
    <property type="entry name" value="PKD_dom_sf"/>
</dbReference>
<evidence type="ECO:0000313" key="2">
    <source>
        <dbReference type="EMBL" id="KKU36661.1"/>
    </source>
</evidence>
<evidence type="ECO:0000259" key="1">
    <source>
        <dbReference type="Pfam" id="PF18998"/>
    </source>
</evidence>
<dbReference type="InterPro" id="IPR013783">
    <property type="entry name" value="Ig-like_fold"/>
</dbReference>
<sequence>MNRFSKNRYGIILAVILFFFLFSLALVNSAEASHSVGYPIGTVEITPTSAKLGGQVAANSGEIVSVYFDWGRQGCIGTKTGCSQRVTADPATITGTGFNYYHPFYYSLSGLTPGTTYEARAVGISHNSELYGKLIGSSETIWTFTTPKLPTVTTSPASNVSSYYAQLNGTANPNGFATKAWFRYSSTNPGSCSDTFGYRYPETYNTQKSLGSGTSSVSFDTAGVGLSHSRNTTYYYCAIAENSGGKSFGSIVSYTTRDVSTGVNPASGQIVLGKETAVSTTVTVTHVSGGPNVGPVDFSISGLPSGVTAAFSLSSCTPTCNSTLTFTAGGGATQGVYPITIEATDKYLSIKQIYKTTYTLTIAKRTLTVTKSSAGAANGTVTSSPSGINCGADCSEVYNYGTSVTLTASNTNGAVFLNWTGACTGSGTTCTVNMDADKSVNAAFGQTFNTKTLTVSKSGAGSGTVTSSPAGINCGADCSENYIDGTSVTLTASASAGSTFTGWSGACSGTGTCAVTMNSAQSATANFNANSPTTSTSPVSSVTANGAALNGSTNPNGLATSAWFEWGTSASLSTFNTTSPTQNLGSGTSAVSYSASISGLSSGATYYFRAAASNSAGTSKGTILNFTTVAVAAPGVSVVPTNLTVTPGDSCVAALQPTLSWDLSSAMWFSKGWAWSSNIRWISFNSSNCDTDNDGQSNGGSGCPVAGTGMSAYSVKIDSANGNFSGYAWSSRIGWIAFGDYNADGKIDSSDESISGAPCSGNCRAKLNLSNNQVTGWARVLRYKSFGGDRGWIKLSGTATNGSTYGIYKNGNNLEGYVWGSENIGWIRFNGTNYGVTVVVPTQSAYQVQVDSDPVFPFPAEVDTGKVASSGRTYTVPSGKLNYGMTYYWRAKIWDTENSESSWVNGPSFGTAAHQYPKVDFEWTPKTPSAFETVEFKDKSIVYGGTSISDWLWTFQDAICKTPATGCETVQNPKITFNEVAEKSNKSVSLKVTDSDGFSCLLNKSIPVNVKLPEIKEVAPKK</sequence>
<dbReference type="Gene3D" id="2.60.40.10">
    <property type="entry name" value="Immunoglobulins"/>
    <property type="match status" value="2"/>
</dbReference>